<feature type="transmembrane region" description="Helical" evidence="1">
    <location>
        <begin position="106"/>
        <end position="129"/>
    </location>
</feature>
<dbReference type="RefSeq" id="WP_133701315.1">
    <property type="nucleotide sequence ID" value="NZ_SNXS01000003.1"/>
</dbReference>
<feature type="transmembrane region" description="Helical" evidence="1">
    <location>
        <begin position="74"/>
        <end position="94"/>
    </location>
</feature>
<evidence type="ECO:0000313" key="2">
    <source>
        <dbReference type="EMBL" id="TDP71544.1"/>
    </source>
</evidence>
<dbReference type="EMBL" id="SNXS01000003">
    <property type="protein sequence ID" value="TDP71544.1"/>
    <property type="molecule type" value="Genomic_DNA"/>
</dbReference>
<proteinExistence type="predicted"/>
<sequence>MADSLWPWLAIAGVGALHGLNPTSGWIFAAAWGVKSGDRRQALRALLPLAAGHVASVGLVAVTVLLGLAMDRRLVQVLAGCLLVVAVVLCLTGRHCGWRPAPASHFGLALWSFMMSTAHGAGLMLVPALVPLCFSGTAAGPAITASDSLALAVAAVGVHTAAMVLVAGLIAVGACRGFDVASGLLGSHRAKP</sequence>
<evidence type="ECO:0000313" key="3">
    <source>
        <dbReference type="Proteomes" id="UP000295361"/>
    </source>
</evidence>
<dbReference type="InParanoid" id="A0A4R6QQK8"/>
<comment type="caution">
    <text evidence="2">The sequence shown here is derived from an EMBL/GenBank/DDBJ whole genome shotgun (WGS) entry which is preliminary data.</text>
</comment>
<dbReference type="AlphaFoldDB" id="A0A4R6QQK8"/>
<dbReference type="OrthoDB" id="8850092at2"/>
<organism evidence="2 3">
    <name type="scientific">Roseateles toxinivorans</name>
    <dbReference type="NCBI Taxonomy" id="270368"/>
    <lineage>
        <taxon>Bacteria</taxon>
        <taxon>Pseudomonadati</taxon>
        <taxon>Pseudomonadota</taxon>
        <taxon>Betaproteobacteria</taxon>
        <taxon>Burkholderiales</taxon>
        <taxon>Sphaerotilaceae</taxon>
        <taxon>Roseateles</taxon>
    </lineage>
</organism>
<feature type="transmembrane region" description="Helical" evidence="1">
    <location>
        <begin position="149"/>
        <end position="172"/>
    </location>
</feature>
<feature type="transmembrane region" description="Helical" evidence="1">
    <location>
        <begin position="6"/>
        <end position="34"/>
    </location>
</feature>
<gene>
    <name evidence="2" type="ORF">DES47_103525</name>
</gene>
<keyword evidence="1" id="KW-1133">Transmembrane helix</keyword>
<keyword evidence="1" id="KW-0472">Membrane</keyword>
<keyword evidence="1" id="KW-0812">Transmembrane</keyword>
<name>A0A4R6QQK8_9BURK</name>
<accession>A0A4R6QQK8</accession>
<keyword evidence="3" id="KW-1185">Reference proteome</keyword>
<reference evidence="2 3" key="1">
    <citation type="submission" date="2019-03" db="EMBL/GenBank/DDBJ databases">
        <title>Genomic Encyclopedia of Type Strains, Phase IV (KMG-IV): sequencing the most valuable type-strain genomes for metagenomic binning, comparative biology and taxonomic classification.</title>
        <authorList>
            <person name="Goeker M."/>
        </authorList>
    </citation>
    <scope>NUCLEOTIDE SEQUENCE [LARGE SCALE GENOMIC DNA]</scope>
    <source>
        <strain evidence="2 3">DSM 16998</strain>
    </source>
</reference>
<protein>
    <submittedName>
        <fullName evidence="2">Uncharacterized protein</fullName>
    </submittedName>
</protein>
<evidence type="ECO:0000256" key="1">
    <source>
        <dbReference type="SAM" id="Phobius"/>
    </source>
</evidence>
<feature type="transmembrane region" description="Helical" evidence="1">
    <location>
        <begin position="46"/>
        <end position="68"/>
    </location>
</feature>
<dbReference type="Proteomes" id="UP000295361">
    <property type="component" value="Unassembled WGS sequence"/>
</dbReference>